<keyword evidence="1" id="KW-0812">Transmembrane</keyword>
<keyword evidence="1" id="KW-0472">Membrane</keyword>
<organism evidence="2 3">
    <name type="scientific">Alteromonas confluentis</name>
    <dbReference type="NCBI Taxonomy" id="1656094"/>
    <lineage>
        <taxon>Bacteria</taxon>
        <taxon>Pseudomonadati</taxon>
        <taxon>Pseudomonadota</taxon>
        <taxon>Gammaproteobacteria</taxon>
        <taxon>Alteromonadales</taxon>
        <taxon>Alteromonadaceae</taxon>
        <taxon>Alteromonas/Salinimonas group</taxon>
        <taxon>Alteromonas</taxon>
    </lineage>
</organism>
<keyword evidence="1" id="KW-1133">Transmembrane helix</keyword>
<dbReference type="EMBL" id="MDHN01000005">
    <property type="protein sequence ID" value="OFC72295.1"/>
    <property type="molecule type" value="Genomic_DNA"/>
</dbReference>
<dbReference type="RefSeq" id="WP_070123522.1">
    <property type="nucleotide sequence ID" value="NZ_MDHN01000005.1"/>
</dbReference>
<name>A0A1E7ZFJ0_9ALTE</name>
<dbReference type="Proteomes" id="UP000175691">
    <property type="component" value="Unassembled WGS sequence"/>
</dbReference>
<dbReference type="STRING" id="1656094.BFC18_03275"/>
<sequence>MEVLILLGVLFAALFIIVPLIERSNMRVSPETAGKISRWIWPLVMISLVIQLIRMMMQG</sequence>
<evidence type="ECO:0000313" key="2">
    <source>
        <dbReference type="EMBL" id="OFC72295.1"/>
    </source>
</evidence>
<feature type="transmembrane region" description="Helical" evidence="1">
    <location>
        <begin position="39"/>
        <end position="57"/>
    </location>
</feature>
<protein>
    <submittedName>
        <fullName evidence="2">Uncharacterized protein</fullName>
    </submittedName>
</protein>
<reference evidence="2 3" key="1">
    <citation type="submission" date="2016-08" db="EMBL/GenBank/DDBJ databases">
        <authorList>
            <person name="Seilhamer J.J."/>
        </authorList>
    </citation>
    <scope>NUCLEOTIDE SEQUENCE [LARGE SCALE GENOMIC DNA]</scope>
    <source>
        <strain evidence="2 3">KCTC 42603</strain>
    </source>
</reference>
<dbReference type="AlphaFoldDB" id="A0A1E7ZFJ0"/>
<evidence type="ECO:0000256" key="1">
    <source>
        <dbReference type="SAM" id="Phobius"/>
    </source>
</evidence>
<evidence type="ECO:0000313" key="3">
    <source>
        <dbReference type="Proteomes" id="UP000175691"/>
    </source>
</evidence>
<keyword evidence="3" id="KW-1185">Reference proteome</keyword>
<dbReference type="OrthoDB" id="6315735at2"/>
<accession>A0A1E7ZFJ0</accession>
<proteinExistence type="predicted"/>
<gene>
    <name evidence="2" type="ORF">BFC18_03275</name>
</gene>
<comment type="caution">
    <text evidence="2">The sequence shown here is derived from an EMBL/GenBank/DDBJ whole genome shotgun (WGS) entry which is preliminary data.</text>
</comment>